<evidence type="ECO:0000256" key="1">
    <source>
        <dbReference type="SAM" id="MobiDB-lite"/>
    </source>
</evidence>
<gene>
    <name evidence="2" type="ORF">SI8410_14018306</name>
</gene>
<sequence>MLKVKLLRFGGYGASPALRPALSDLRRKASNSWSAVQDVYLSTKEIFERHRVVFTISTSVASLATAWAGYSLRYYHQVNVEKRLESIEQTMKSSTDVRHEEIRKIVSSGGVSMATCLATGWTSLIIGYSLGWRGGSWFAHRKFRRAQLKLMEQNKPGQWQLLKKSLGSLRMLRRAASEKGASAAVATRKKAGPAGTVSCSSAG</sequence>
<reference evidence="2" key="1">
    <citation type="submission" date="2020-02" db="EMBL/GenBank/DDBJ databases">
        <authorList>
            <person name="Scholz U."/>
            <person name="Mascher M."/>
            <person name="Fiebig A."/>
        </authorList>
    </citation>
    <scope>NUCLEOTIDE SEQUENCE</scope>
</reference>
<organism evidence="2 3">
    <name type="scientific">Spirodela intermedia</name>
    <name type="common">Intermediate duckweed</name>
    <dbReference type="NCBI Taxonomy" id="51605"/>
    <lineage>
        <taxon>Eukaryota</taxon>
        <taxon>Viridiplantae</taxon>
        <taxon>Streptophyta</taxon>
        <taxon>Embryophyta</taxon>
        <taxon>Tracheophyta</taxon>
        <taxon>Spermatophyta</taxon>
        <taxon>Magnoliopsida</taxon>
        <taxon>Liliopsida</taxon>
        <taxon>Araceae</taxon>
        <taxon>Lemnoideae</taxon>
        <taxon>Spirodela</taxon>
    </lineage>
</organism>
<accession>A0A7I8LEA5</accession>
<keyword evidence="3" id="KW-1185">Reference proteome</keyword>
<feature type="region of interest" description="Disordered" evidence="1">
    <location>
        <begin position="182"/>
        <end position="203"/>
    </location>
</feature>
<dbReference type="PANTHER" id="PTHR36703">
    <property type="entry name" value="TRIACYLGLYCEROL LIPASE-LIKE PROTEIN"/>
    <property type="match status" value="1"/>
</dbReference>
<dbReference type="OrthoDB" id="1934526at2759"/>
<dbReference type="AlphaFoldDB" id="A0A7I8LEA5"/>
<proteinExistence type="predicted"/>
<evidence type="ECO:0000313" key="3">
    <source>
        <dbReference type="Proteomes" id="UP000663760"/>
    </source>
</evidence>
<dbReference type="PANTHER" id="PTHR36703:SF1">
    <property type="entry name" value="TRIACYLGLYCEROL LIPASE-LIKE PROTEIN"/>
    <property type="match status" value="1"/>
</dbReference>
<dbReference type="EMBL" id="LR746277">
    <property type="protein sequence ID" value="CAA7407628.1"/>
    <property type="molecule type" value="Genomic_DNA"/>
</dbReference>
<evidence type="ECO:0000313" key="2">
    <source>
        <dbReference type="EMBL" id="CAA7407628.1"/>
    </source>
</evidence>
<protein>
    <submittedName>
        <fullName evidence="2">Uncharacterized protein</fullName>
    </submittedName>
</protein>
<name>A0A7I8LEA5_SPIIN</name>
<dbReference type="Proteomes" id="UP000663760">
    <property type="component" value="Chromosome 14"/>
</dbReference>